<evidence type="ECO:0000313" key="2">
    <source>
        <dbReference type="Proteomes" id="UP000612055"/>
    </source>
</evidence>
<organism evidence="1 2">
    <name type="scientific">Edaphochlamys debaryana</name>
    <dbReference type="NCBI Taxonomy" id="47281"/>
    <lineage>
        <taxon>Eukaryota</taxon>
        <taxon>Viridiplantae</taxon>
        <taxon>Chlorophyta</taxon>
        <taxon>core chlorophytes</taxon>
        <taxon>Chlorophyceae</taxon>
        <taxon>CS clade</taxon>
        <taxon>Chlamydomonadales</taxon>
        <taxon>Chlamydomonadales incertae sedis</taxon>
        <taxon>Edaphochlamys</taxon>
    </lineage>
</organism>
<proteinExistence type="predicted"/>
<dbReference type="EMBL" id="JAEHOE010000023">
    <property type="protein sequence ID" value="KAG2495716.1"/>
    <property type="molecule type" value="Genomic_DNA"/>
</dbReference>
<keyword evidence="2" id="KW-1185">Reference proteome</keyword>
<dbReference type="Proteomes" id="UP000612055">
    <property type="component" value="Unassembled WGS sequence"/>
</dbReference>
<reference evidence="1" key="1">
    <citation type="journal article" date="2020" name="bioRxiv">
        <title>Comparative genomics of Chlamydomonas.</title>
        <authorList>
            <person name="Craig R.J."/>
            <person name="Hasan A.R."/>
            <person name="Ness R.W."/>
            <person name="Keightley P.D."/>
        </authorList>
    </citation>
    <scope>NUCLEOTIDE SEQUENCE</scope>
    <source>
        <strain evidence="1">CCAP 11/70</strain>
    </source>
</reference>
<sequence>MVSARHLVAPDIYSRPHTWTTELLYSLGVWPGPAALFDRDERVQSTAVDAAASFMSAVQRWTLEMTERGVPSSKRADRQLLILRDDAELTEESVARLLRAMDDLPACYDALSLDAPDAYCTDWASSWLLPKAWRPQARVVSARSRAAVAHPRSTGMVVSYKGAIRMLSGLPVTRELDVFLRDLCVDGVLDMYVTCPRVVAVSGEQRSA</sequence>
<comment type="caution">
    <text evidence="1">The sequence shown here is derived from an EMBL/GenBank/DDBJ whole genome shotgun (WGS) entry which is preliminary data.</text>
</comment>
<evidence type="ECO:0000313" key="1">
    <source>
        <dbReference type="EMBL" id="KAG2495716.1"/>
    </source>
</evidence>
<protein>
    <submittedName>
        <fullName evidence="1">Uncharacterized protein</fullName>
    </submittedName>
</protein>
<dbReference type="AlphaFoldDB" id="A0A836C0D6"/>
<gene>
    <name evidence="1" type="ORF">HYH03_006316</name>
</gene>
<accession>A0A836C0D6</accession>
<name>A0A836C0D6_9CHLO</name>